<dbReference type="InterPro" id="IPR045340">
    <property type="entry name" value="DUF6533"/>
</dbReference>
<dbReference type="OrthoDB" id="3350812at2759"/>
<protein>
    <recommendedName>
        <fullName evidence="2">DUF6533 domain-containing protein</fullName>
    </recommendedName>
</protein>
<gene>
    <name evidence="3" type="ORF">D9756_010232</name>
</gene>
<reference evidence="3 4" key="1">
    <citation type="journal article" date="2020" name="ISME J.">
        <title>Uncovering the hidden diversity of litter-decomposition mechanisms in mushroom-forming fungi.</title>
        <authorList>
            <person name="Floudas D."/>
            <person name="Bentzer J."/>
            <person name="Ahren D."/>
            <person name="Johansson T."/>
            <person name="Persson P."/>
            <person name="Tunlid A."/>
        </authorList>
    </citation>
    <scope>NUCLEOTIDE SEQUENCE [LARGE SCALE GENOMIC DNA]</scope>
    <source>
        <strain evidence="3 4">CBS 146.42</strain>
    </source>
</reference>
<evidence type="ECO:0000313" key="3">
    <source>
        <dbReference type="EMBL" id="KAF5347733.1"/>
    </source>
</evidence>
<proteinExistence type="predicted"/>
<dbReference type="EMBL" id="JAACJO010000023">
    <property type="protein sequence ID" value="KAF5347733.1"/>
    <property type="molecule type" value="Genomic_DNA"/>
</dbReference>
<evidence type="ECO:0000259" key="2">
    <source>
        <dbReference type="Pfam" id="PF20151"/>
    </source>
</evidence>
<keyword evidence="1" id="KW-0472">Membrane</keyword>
<accession>A0A8H5CUA6</accession>
<sequence>MSSLFQHFIDKFILGRTVLVVTTYVNLASLTVLTYDWALNLGLEISLVWQSRTSMIKFLYLITRYLAFGDVTLWVYEQVAEGLTADNCAVLFSALGWMFTTGFVVGELLLVMRTWAVWGRDRRLGFVILAYYIGMVVAIYVNMGLFIKSVGFIDNVYHGVPGCIVVKASNKLYIDWVLLMVLDIAICALMIIKGCKSYVSGGNSQLMKVVYGEGIMYYVYLVSLSMINVVVILKLPPEYLALLSS</sequence>
<name>A0A8H5CUA6_9AGAR</name>
<keyword evidence="4" id="KW-1185">Reference proteome</keyword>
<organism evidence="3 4">
    <name type="scientific">Leucocoprinus leucothites</name>
    <dbReference type="NCBI Taxonomy" id="201217"/>
    <lineage>
        <taxon>Eukaryota</taxon>
        <taxon>Fungi</taxon>
        <taxon>Dikarya</taxon>
        <taxon>Basidiomycota</taxon>
        <taxon>Agaricomycotina</taxon>
        <taxon>Agaricomycetes</taxon>
        <taxon>Agaricomycetidae</taxon>
        <taxon>Agaricales</taxon>
        <taxon>Agaricineae</taxon>
        <taxon>Agaricaceae</taxon>
        <taxon>Leucocoprinus</taxon>
    </lineage>
</organism>
<evidence type="ECO:0000313" key="4">
    <source>
        <dbReference type="Proteomes" id="UP000559027"/>
    </source>
</evidence>
<dbReference type="Proteomes" id="UP000559027">
    <property type="component" value="Unassembled WGS sequence"/>
</dbReference>
<feature type="transmembrane region" description="Helical" evidence="1">
    <location>
        <begin position="215"/>
        <end position="235"/>
    </location>
</feature>
<evidence type="ECO:0000256" key="1">
    <source>
        <dbReference type="SAM" id="Phobius"/>
    </source>
</evidence>
<feature type="transmembrane region" description="Helical" evidence="1">
    <location>
        <begin position="176"/>
        <end position="195"/>
    </location>
</feature>
<dbReference type="Pfam" id="PF20151">
    <property type="entry name" value="DUF6533"/>
    <property type="match status" value="1"/>
</dbReference>
<feature type="transmembrane region" description="Helical" evidence="1">
    <location>
        <begin position="124"/>
        <end position="147"/>
    </location>
</feature>
<dbReference type="AlphaFoldDB" id="A0A8H5CUA6"/>
<keyword evidence="1" id="KW-0812">Transmembrane</keyword>
<comment type="caution">
    <text evidence="3">The sequence shown here is derived from an EMBL/GenBank/DDBJ whole genome shotgun (WGS) entry which is preliminary data.</text>
</comment>
<keyword evidence="1" id="KW-1133">Transmembrane helix</keyword>
<feature type="transmembrane region" description="Helical" evidence="1">
    <location>
        <begin position="12"/>
        <end position="37"/>
    </location>
</feature>
<feature type="transmembrane region" description="Helical" evidence="1">
    <location>
        <begin position="89"/>
        <end position="112"/>
    </location>
</feature>
<feature type="domain" description="DUF6533" evidence="2">
    <location>
        <begin position="24"/>
        <end position="68"/>
    </location>
</feature>